<evidence type="ECO:0000256" key="9">
    <source>
        <dbReference type="ARBA" id="ARBA00023054"/>
    </source>
</evidence>
<dbReference type="RefSeq" id="XP_025380645.1">
    <property type="nucleotide sequence ID" value="XM_025520511.1"/>
</dbReference>
<dbReference type="Proteomes" id="UP000245768">
    <property type="component" value="Unassembled WGS sequence"/>
</dbReference>
<comment type="subunit">
    <text evidence="13">Subunit of dynactin, a multiprotein complex part of a tripartite complex with dynein and a adapter, such as BICDL1, BICD2 or HOOK3. The dynactin complex is built around ACTR1A/ACTB filament and consists of an actin-related filament composed of a shoulder domain, a pointed end and a barbed end. Its length is defined by its flexible shoulder domain. The soulder is composed of 2 DCTN1 subunits, 4 DCTN2 and 2 DCTN3. The 4 DCNT2 (via N-terminus) bind the ACTR1A filament and act as molecular rulers to determine the length. The pointed end is important for binding dynein-dynactin cargo adapters. Consists of 4 subunits: ACTR10, DCNT4, DCTN5 and DCTN6. The barbed end is composed of a CAPZA1:CAPZB heterodimers, which binds ACTR1A/ACTB filament and dynactin and stabilizes dynactin. Interacts with ATP7B, but not ATP7A, in a copper-dependent manner. Interacts with ANK2; this interaction is required for localization at costameres. Interacts with N4BP2L1.</text>
</comment>
<name>A0A316YVJ2_9BASI</name>
<dbReference type="PANTHER" id="PTHR13034:SF2">
    <property type="entry name" value="DYNACTIN SUBUNIT 4"/>
    <property type="match status" value="1"/>
</dbReference>
<evidence type="ECO:0000313" key="15">
    <source>
        <dbReference type="EMBL" id="PWN93447.1"/>
    </source>
</evidence>
<organism evidence="15 16">
    <name type="scientific">Acaromyces ingoldii</name>
    <dbReference type="NCBI Taxonomy" id="215250"/>
    <lineage>
        <taxon>Eukaryota</taxon>
        <taxon>Fungi</taxon>
        <taxon>Dikarya</taxon>
        <taxon>Basidiomycota</taxon>
        <taxon>Ustilaginomycotina</taxon>
        <taxon>Exobasidiomycetes</taxon>
        <taxon>Exobasidiales</taxon>
        <taxon>Cryptobasidiaceae</taxon>
        <taxon>Acaromyces</taxon>
    </lineage>
</organism>
<reference evidence="15 16" key="1">
    <citation type="journal article" date="2018" name="Mol. Biol. Evol.">
        <title>Broad Genomic Sampling Reveals a Smut Pathogenic Ancestry of the Fungal Clade Ustilaginomycotina.</title>
        <authorList>
            <person name="Kijpornyongpan T."/>
            <person name="Mondo S.J."/>
            <person name="Barry K."/>
            <person name="Sandor L."/>
            <person name="Lee J."/>
            <person name="Lipzen A."/>
            <person name="Pangilinan J."/>
            <person name="LaButti K."/>
            <person name="Hainaut M."/>
            <person name="Henrissat B."/>
            <person name="Grigoriev I.V."/>
            <person name="Spatafora J.W."/>
            <person name="Aime M.C."/>
        </authorList>
    </citation>
    <scope>NUCLEOTIDE SEQUENCE [LARGE SCALE GENOMIC DNA]</scope>
    <source>
        <strain evidence="15 16">MCA 4198</strain>
    </source>
</reference>
<comment type="subcellular location">
    <subcellularLocation>
        <location evidence="1">Cytoplasm</location>
        <location evidence="1">Cytoskeleton</location>
        <location evidence="1">Microtubule organizing center</location>
        <location evidence="1">Centrosome</location>
    </subcellularLocation>
    <subcellularLocation>
        <location evidence="2">Cytoplasm</location>
        <location evidence="2">Cytoskeleton</location>
        <location evidence="2">Stress fiber</location>
    </subcellularLocation>
    <subcellularLocation>
        <location evidence="3">Cytoplasm</location>
        <location evidence="3">Myofibril</location>
    </subcellularLocation>
</comment>
<dbReference type="GeneID" id="37042427"/>
<comment type="similarity">
    <text evidence="11">Belongs to the dynactin subunit 4 family.</text>
</comment>
<dbReference type="EMBL" id="KZ819634">
    <property type="protein sequence ID" value="PWN93447.1"/>
    <property type="molecule type" value="Genomic_DNA"/>
</dbReference>
<dbReference type="AlphaFoldDB" id="A0A316YVJ2"/>
<feature type="compositionally biased region" description="Basic and acidic residues" evidence="14">
    <location>
        <begin position="704"/>
        <end position="714"/>
    </location>
</feature>
<evidence type="ECO:0000256" key="7">
    <source>
        <dbReference type="ARBA" id="ARBA00022843"/>
    </source>
</evidence>
<keyword evidence="6" id="KW-0597">Phosphoprotein</keyword>
<feature type="compositionally biased region" description="Polar residues" evidence="14">
    <location>
        <begin position="200"/>
        <end position="212"/>
    </location>
</feature>
<dbReference type="InParanoid" id="A0A316YVJ2"/>
<feature type="region of interest" description="Disordered" evidence="14">
    <location>
        <begin position="393"/>
        <end position="428"/>
    </location>
</feature>
<evidence type="ECO:0000256" key="4">
    <source>
        <dbReference type="ARBA" id="ARBA00022490"/>
    </source>
</evidence>
<evidence type="ECO:0000256" key="10">
    <source>
        <dbReference type="ARBA" id="ARBA00023212"/>
    </source>
</evidence>
<dbReference type="GO" id="GO:0005869">
    <property type="term" value="C:dynactin complex"/>
    <property type="evidence" value="ECO:0007669"/>
    <property type="project" value="InterPro"/>
</dbReference>
<evidence type="ECO:0000256" key="5">
    <source>
        <dbReference type="ARBA" id="ARBA00022499"/>
    </source>
</evidence>
<keyword evidence="5" id="KW-1017">Isopeptide bond</keyword>
<keyword evidence="9" id="KW-0175">Coiled coil</keyword>
<proteinExistence type="inferred from homology"/>
<feature type="region of interest" description="Disordered" evidence="14">
    <location>
        <begin position="237"/>
        <end position="294"/>
    </location>
</feature>
<evidence type="ECO:0000256" key="6">
    <source>
        <dbReference type="ARBA" id="ARBA00022553"/>
    </source>
</evidence>
<keyword evidence="7" id="KW-0832">Ubl conjugation</keyword>
<feature type="compositionally biased region" description="Basic and acidic residues" evidence="14">
    <location>
        <begin position="580"/>
        <end position="606"/>
    </location>
</feature>
<dbReference type="OrthoDB" id="283815at2759"/>
<evidence type="ECO:0000313" key="16">
    <source>
        <dbReference type="Proteomes" id="UP000245768"/>
    </source>
</evidence>
<feature type="compositionally biased region" description="Low complexity" evidence="14">
    <location>
        <begin position="692"/>
        <end position="703"/>
    </location>
</feature>
<dbReference type="PANTHER" id="PTHR13034">
    <property type="entry name" value="DYNACTIN P62 SUBUNIT"/>
    <property type="match status" value="1"/>
</dbReference>
<evidence type="ECO:0000256" key="3">
    <source>
        <dbReference type="ARBA" id="ARBA00004657"/>
    </source>
</evidence>
<evidence type="ECO:0000256" key="1">
    <source>
        <dbReference type="ARBA" id="ARBA00004300"/>
    </source>
</evidence>
<feature type="compositionally biased region" description="Basic and acidic residues" evidence="14">
    <location>
        <begin position="484"/>
        <end position="495"/>
    </location>
</feature>
<dbReference type="GO" id="GO:0001725">
    <property type="term" value="C:stress fiber"/>
    <property type="evidence" value="ECO:0007669"/>
    <property type="project" value="UniProtKB-SubCell"/>
</dbReference>
<dbReference type="InterPro" id="IPR008603">
    <property type="entry name" value="DCTN4"/>
</dbReference>
<feature type="compositionally biased region" description="Low complexity" evidence="14">
    <location>
        <begin position="497"/>
        <end position="511"/>
    </location>
</feature>
<feature type="region of interest" description="Disordered" evidence="14">
    <location>
        <begin position="545"/>
        <end position="607"/>
    </location>
</feature>
<feature type="region of interest" description="Disordered" evidence="14">
    <location>
        <begin position="484"/>
        <end position="523"/>
    </location>
</feature>
<evidence type="ECO:0000256" key="12">
    <source>
        <dbReference type="ARBA" id="ARBA00034864"/>
    </source>
</evidence>
<feature type="region of interest" description="Disordered" evidence="14">
    <location>
        <begin position="682"/>
        <end position="773"/>
    </location>
</feature>
<feature type="compositionally biased region" description="Polar residues" evidence="14">
    <location>
        <begin position="397"/>
        <end position="406"/>
    </location>
</feature>
<sequence length="773" mass="83827">MAPRVLYHCPCSTTPAYLQHTSASSSSSSSSSAPSLAPLALSQVKPPIPSSSAYPLSSLYFCEECDSIRCSLCVTADVGSYYCPNCLFDVPAASVKTERARCARNCFTCPVCTHTLNVVPSDPKGHPDDDWDPTSPSASLGEPPYYLTCTVCRWDSKEVGLTFEKPTGLSLQLQRIEESATENIEFNQLRAHFETYVRTQAPASSTQDKTGGSTSAAQTAAAAAAARSSRLLRDVPSLANDPRFMPSYSGRSRSTRRTVAKQATEEFRPYEALTSPDHGRDARRFAGPQQDLDDGRALGIVGRKEQNRLEFARKQTDETMLSSLAQRWDSLWDESLKVSDLRPTRVLLKTKQTKRCPTCRHIIVKPDPKATSNRFKIKLMALNYLPEIQIKPPVPLSTGQSNSNPATMEERRRSVLAGGSSSGSGGTLARRRLVAGSVSGLFGSSAAVNEDSLVPGRSYLYEAIFSNPLDDAMVVRLAIGRHSNDSERTNPKAEVEAQVPVSPSKQSSSSARPHWQVSPSTSTFPISAFNEAWELEEDDSELLDQATDREDRTRVGSSSGGAGGGDADYDVSTDNDGDFNDDREQKRSRTDMGGNKERRRKGDGILKRKGHETTIAFECVLGKEAKGEIQFPLQVTYTYSPEPDQEEDRTKRADSASGDKSSSKSFTFWTIVHLGRVSSLSLTDAQGGSGAAAGATGPSQTTAEARRSALDKRRSMIGLGSAGGVSTLRKLSEKREQSVDEESGAPPSQEHQQVAEESNVPRDKGNMSISLDG</sequence>
<keyword evidence="8" id="KW-0007">Acetylation</keyword>
<feature type="region of interest" description="Disordered" evidence="14">
    <location>
        <begin position="200"/>
        <end position="221"/>
    </location>
</feature>
<keyword evidence="10" id="KW-0206">Cytoskeleton</keyword>
<protein>
    <recommendedName>
        <fullName evidence="12">Dynactin subunit 4</fullName>
    </recommendedName>
</protein>
<evidence type="ECO:0000256" key="11">
    <source>
        <dbReference type="ARBA" id="ARBA00034776"/>
    </source>
</evidence>
<feature type="compositionally biased region" description="Acidic residues" evidence="14">
    <location>
        <begin position="567"/>
        <end position="579"/>
    </location>
</feature>
<accession>A0A316YVJ2</accession>
<dbReference type="STRING" id="215250.A0A316YVJ2"/>
<keyword evidence="4" id="KW-0963">Cytoplasm</keyword>
<dbReference type="Pfam" id="PF05502">
    <property type="entry name" value="Dynactin_p62"/>
    <property type="match status" value="2"/>
</dbReference>
<keyword evidence="16" id="KW-1185">Reference proteome</keyword>
<evidence type="ECO:0000256" key="14">
    <source>
        <dbReference type="SAM" id="MobiDB-lite"/>
    </source>
</evidence>
<evidence type="ECO:0000256" key="13">
    <source>
        <dbReference type="ARBA" id="ARBA00093507"/>
    </source>
</evidence>
<evidence type="ECO:0000256" key="2">
    <source>
        <dbReference type="ARBA" id="ARBA00004529"/>
    </source>
</evidence>
<feature type="region of interest" description="Disordered" evidence="14">
    <location>
        <begin position="639"/>
        <end position="663"/>
    </location>
</feature>
<gene>
    <name evidence="15" type="ORF">FA10DRAFT_264097</name>
</gene>
<evidence type="ECO:0000256" key="8">
    <source>
        <dbReference type="ARBA" id="ARBA00022990"/>
    </source>
</evidence>